<evidence type="ECO:0000313" key="1">
    <source>
        <dbReference type="EMBL" id="WPF87565.1"/>
    </source>
</evidence>
<gene>
    <name evidence="1" type="ORF">SAY89_12200</name>
</gene>
<sequence>MDKPIYYQITREELSEMRELMNNISLVYLVLKLENPFCDRPIKINPIKIASDWNISTSSVYEAINTLRKKGLDIQTIQSPIEQGE</sequence>
<protein>
    <recommendedName>
        <fullName evidence="2">Helix-turn-helix domain-containing protein</fullName>
    </recommendedName>
</protein>
<name>A0AAF1C4U2_9CHRO</name>
<organism evidence="1">
    <name type="scientific">Cyanobacterium aponinum AL20115</name>
    <dbReference type="NCBI Taxonomy" id="3090662"/>
    <lineage>
        <taxon>Bacteria</taxon>
        <taxon>Bacillati</taxon>
        <taxon>Cyanobacteriota</taxon>
        <taxon>Cyanophyceae</taxon>
        <taxon>Oscillatoriophycideae</taxon>
        <taxon>Chroococcales</taxon>
        <taxon>Geminocystaceae</taxon>
        <taxon>Cyanobacterium</taxon>
    </lineage>
</organism>
<accession>A0AAF1C4U2</accession>
<proteinExistence type="predicted"/>
<reference evidence="1" key="1">
    <citation type="submission" date="2023-11" db="EMBL/GenBank/DDBJ databases">
        <title>Genome sequence of Cyanobacterium aponinum BCRC AL20115.</title>
        <authorList>
            <person name="Chang H.-Y."/>
            <person name="Lin K.-M."/>
            <person name="Hsueh H.-T."/>
            <person name="Chu H.-A."/>
            <person name="Kuo C.-H."/>
        </authorList>
    </citation>
    <scope>NUCLEOTIDE SEQUENCE</scope>
    <source>
        <strain evidence="1">AL20115</strain>
    </source>
</reference>
<dbReference type="EMBL" id="CP138348">
    <property type="protein sequence ID" value="WPF87565.1"/>
    <property type="molecule type" value="Genomic_DNA"/>
</dbReference>
<dbReference type="RefSeq" id="WP_320001102.1">
    <property type="nucleotide sequence ID" value="NZ_CP138348.1"/>
</dbReference>
<evidence type="ECO:0008006" key="2">
    <source>
        <dbReference type="Google" id="ProtNLM"/>
    </source>
</evidence>
<dbReference type="AlphaFoldDB" id="A0AAF1C4U2"/>